<organism evidence="2 3">
    <name type="scientific">Rhodococcus artemisiae</name>
    <dbReference type="NCBI Taxonomy" id="714159"/>
    <lineage>
        <taxon>Bacteria</taxon>
        <taxon>Bacillati</taxon>
        <taxon>Actinomycetota</taxon>
        <taxon>Actinomycetes</taxon>
        <taxon>Mycobacteriales</taxon>
        <taxon>Nocardiaceae</taxon>
        <taxon>Rhodococcus</taxon>
    </lineage>
</organism>
<dbReference type="Proteomes" id="UP001336020">
    <property type="component" value="Unassembled WGS sequence"/>
</dbReference>
<sequence length="37" mass="4379">MQLRYQYRVYPTPGQQDMLARSFGCARVVFNDALRAR</sequence>
<reference evidence="2 3" key="1">
    <citation type="submission" date="2023-07" db="EMBL/GenBank/DDBJ databases">
        <authorList>
            <person name="Girao M."/>
            <person name="Carvalho M.F."/>
        </authorList>
    </citation>
    <scope>NUCLEOTIDE SEQUENCE [LARGE SCALE GENOMIC DNA]</scope>
    <source>
        <strain evidence="2 3">YIM65754</strain>
    </source>
</reference>
<dbReference type="EMBL" id="JAUTXY010000015">
    <property type="protein sequence ID" value="MEE2060854.1"/>
    <property type="molecule type" value="Genomic_DNA"/>
</dbReference>
<gene>
    <name evidence="2" type="ORF">Q7514_25360</name>
</gene>
<evidence type="ECO:0000313" key="3">
    <source>
        <dbReference type="Proteomes" id="UP001336020"/>
    </source>
</evidence>
<accession>A0ABU7LHY0</accession>
<proteinExistence type="predicted"/>
<evidence type="ECO:0000313" key="2">
    <source>
        <dbReference type="EMBL" id="MEE2060854.1"/>
    </source>
</evidence>
<dbReference type="Pfam" id="PF12323">
    <property type="entry name" value="HTH_OrfB_IS605"/>
    <property type="match status" value="1"/>
</dbReference>
<keyword evidence="3" id="KW-1185">Reference proteome</keyword>
<name>A0ABU7LHY0_9NOCA</name>
<comment type="caution">
    <text evidence="2">The sequence shown here is derived from an EMBL/GenBank/DDBJ whole genome shotgun (WGS) entry which is preliminary data.</text>
</comment>
<evidence type="ECO:0000259" key="1">
    <source>
        <dbReference type="Pfam" id="PF12323"/>
    </source>
</evidence>
<feature type="non-terminal residue" evidence="2">
    <location>
        <position position="37"/>
    </location>
</feature>
<dbReference type="InterPro" id="IPR021027">
    <property type="entry name" value="Transposase_put_HTH"/>
</dbReference>
<protein>
    <submittedName>
        <fullName evidence="2">Helix-turn-helix domain-containing protein</fullName>
    </submittedName>
</protein>
<feature type="domain" description="Transposase putative helix-turn-helix" evidence="1">
    <location>
        <begin position="1"/>
        <end position="37"/>
    </location>
</feature>